<feature type="chain" id="PRO_5043577813" evidence="2">
    <location>
        <begin position="27"/>
        <end position="190"/>
    </location>
</feature>
<dbReference type="EMBL" id="JAUUUU010000002">
    <property type="protein sequence ID" value="MDP1520545.1"/>
    <property type="molecule type" value="Genomic_DNA"/>
</dbReference>
<dbReference type="Gene3D" id="1.10.530.10">
    <property type="match status" value="1"/>
</dbReference>
<comment type="caution">
    <text evidence="4">The sequence shown here is derived from an EMBL/GenBank/DDBJ whole genome shotgun (WGS) entry which is preliminary data.</text>
</comment>
<accession>A0AAW8B1Z8</accession>
<evidence type="ECO:0000313" key="5">
    <source>
        <dbReference type="Proteomes" id="UP001178354"/>
    </source>
</evidence>
<dbReference type="RefSeq" id="WP_305170089.1">
    <property type="nucleotide sequence ID" value="NZ_JAUUUU010000002.1"/>
</dbReference>
<keyword evidence="5" id="KW-1185">Reference proteome</keyword>
<dbReference type="Pfam" id="PF01464">
    <property type="entry name" value="SLT"/>
    <property type="match status" value="1"/>
</dbReference>
<comment type="similarity">
    <text evidence="1">Belongs to the transglycosylase Slt family.</text>
</comment>
<evidence type="ECO:0000256" key="2">
    <source>
        <dbReference type="SAM" id="SignalP"/>
    </source>
</evidence>
<dbReference type="SUPFAM" id="SSF53955">
    <property type="entry name" value="Lysozyme-like"/>
    <property type="match status" value="1"/>
</dbReference>
<dbReference type="PANTHER" id="PTHR37423:SF2">
    <property type="entry name" value="MEMBRANE-BOUND LYTIC MUREIN TRANSGLYCOSYLASE C"/>
    <property type="match status" value="1"/>
</dbReference>
<keyword evidence="2" id="KW-0732">Signal</keyword>
<evidence type="ECO:0000259" key="3">
    <source>
        <dbReference type="Pfam" id="PF01464"/>
    </source>
</evidence>
<gene>
    <name evidence="4" type="ORF">Q8A57_06125</name>
</gene>
<organism evidence="4 5">
    <name type="scientific">Porticoccus litoralis</name>
    <dbReference type="NCBI Taxonomy" id="434086"/>
    <lineage>
        <taxon>Bacteria</taxon>
        <taxon>Pseudomonadati</taxon>
        <taxon>Pseudomonadota</taxon>
        <taxon>Gammaproteobacteria</taxon>
        <taxon>Cellvibrionales</taxon>
        <taxon>Porticoccaceae</taxon>
        <taxon>Porticoccus</taxon>
    </lineage>
</organism>
<reference evidence="4" key="2">
    <citation type="submission" date="2023-08" db="EMBL/GenBank/DDBJ databases">
        <authorList>
            <person name="Luo J."/>
        </authorList>
    </citation>
    <scope>NUCLEOTIDE SEQUENCE</scope>
    <source>
        <strain evidence="4">DSM 25064</strain>
    </source>
</reference>
<proteinExistence type="inferred from homology"/>
<feature type="domain" description="Transglycosylase SLT" evidence="3">
    <location>
        <begin position="84"/>
        <end position="175"/>
    </location>
</feature>
<sequence>MRKKLCKGLIIGWLTAILFTPFATLAEQEVDQQLVALLKATIAQADSFEDRFDAEVWLMAKSSQLEKFIPDSRERLELLRKIHLAATRAGLSPEIVLAVIQIESRFDPYAVSRAGAQGLMQVMPFWKREIGREEDNLIHVDTNLRYGCTILKYYLDMEDGDLTPALARYNGSYGKTWYSELVLVAWDNWR</sequence>
<dbReference type="InterPro" id="IPR023346">
    <property type="entry name" value="Lysozyme-like_dom_sf"/>
</dbReference>
<dbReference type="Proteomes" id="UP001178354">
    <property type="component" value="Unassembled WGS sequence"/>
</dbReference>
<evidence type="ECO:0000256" key="1">
    <source>
        <dbReference type="ARBA" id="ARBA00007734"/>
    </source>
</evidence>
<dbReference type="PANTHER" id="PTHR37423">
    <property type="entry name" value="SOLUBLE LYTIC MUREIN TRANSGLYCOSYLASE-RELATED"/>
    <property type="match status" value="1"/>
</dbReference>
<reference evidence="4" key="1">
    <citation type="journal article" date="2010" name="Int. J. Syst. Evol. Microbiol.">
        <title>Porticoccus litoralis gen. nov., sp. nov., a gammaproteobacterium isolated from the Yellow Sea.</title>
        <authorList>
            <person name="Oh H.M."/>
            <person name="Kim H."/>
            <person name="Kim K.M."/>
            <person name="Min G.S."/>
            <person name="Cho J.C."/>
        </authorList>
    </citation>
    <scope>NUCLEOTIDE SEQUENCE</scope>
    <source>
        <strain evidence="4">DSM 25064</strain>
    </source>
</reference>
<feature type="signal peptide" evidence="2">
    <location>
        <begin position="1"/>
        <end position="26"/>
    </location>
</feature>
<dbReference type="InterPro" id="IPR008258">
    <property type="entry name" value="Transglycosylase_SLT_dom_1"/>
</dbReference>
<protein>
    <submittedName>
        <fullName evidence="4">Transglycosylase SLT domain-containing protein</fullName>
    </submittedName>
</protein>
<dbReference type="AlphaFoldDB" id="A0AAW8B1Z8"/>
<evidence type="ECO:0000313" key="4">
    <source>
        <dbReference type="EMBL" id="MDP1520545.1"/>
    </source>
</evidence>
<dbReference type="CDD" id="cd00254">
    <property type="entry name" value="LT-like"/>
    <property type="match status" value="1"/>
</dbReference>
<name>A0AAW8B1Z8_9GAMM</name>